<comment type="caution">
    <text evidence="2">The sequence shown here is derived from an EMBL/GenBank/DDBJ whole genome shotgun (WGS) entry which is preliminary data.</text>
</comment>
<organism evidence="2 3">
    <name type="scientific">Schistosoma mekongi</name>
    <name type="common">Parasitic worm</name>
    <dbReference type="NCBI Taxonomy" id="38744"/>
    <lineage>
        <taxon>Eukaryota</taxon>
        <taxon>Metazoa</taxon>
        <taxon>Spiralia</taxon>
        <taxon>Lophotrochozoa</taxon>
        <taxon>Platyhelminthes</taxon>
        <taxon>Trematoda</taxon>
        <taxon>Digenea</taxon>
        <taxon>Strigeidida</taxon>
        <taxon>Schistosomatoidea</taxon>
        <taxon>Schistosomatidae</taxon>
        <taxon>Schistosoma</taxon>
    </lineage>
</organism>
<dbReference type="PROSITE" id="PS51462">
    <property type="entry name" value="NUDIX"/>
    <property type="match status" value="1"/>
</dbReference>
<dbReference type="FunFam" id="3.90.79.10:FF:000021">
    <property type="entry name" value="ADP-ribose pyrophosphatase, mitochondrial isoform X1"/>
    <property type="match status" value="1"/>
</dbReference>
<proteinExistence type="predicted"/>
<dbReference type="InterPro" id="IPR039989">
    <property type="entry name" value="NUDT9"/>
</dbReference>
<name>A0AAE1ZC36_SCHME</name>
<reference evidence="2" key="1">
    <citation type="submission" date="2022-04" db="EMBL/GenBank/DDBJ databases">
        <authorList>
            <person name="Xu L."/>
            <person name="Lv Z."/>
        </authorList>
    </citation>
    <scope>NUCLEOTIDE SEQUENCE</scope>
    <source>
        <strain evidence="2">LV_2022a</strain>
    </source>
</reference>
<gene>
    <name evidence="2" type="ORF">MN116_005561</name>
</gene>
<dbReference type="CDD" id="cd03670">
    <property type="entry name" value="NUDIX_ADPRase_Nudt9"/>
    <property type="match status" value="1"/>
</dbReference>
<dbReference type="AlphaFoldDB" id="A0AAE1ZC36"/>
<protein>
    <recommendedName>
        <fullName evidence="1">Nudix hydrolase domain-containing protein</fullName>
    </recommendedName>
</protein>
<sequence length="319" mass="36346">MIYRLPFYTGLVLLSYLQYDYDWKVISNTTKMASVAVNNLHVKCRNSLYPRTSDIQRFPVPDDKVSWNIPWPEYHPVVYTSPGISKKQWADPDNHDKNYAAIQFNKIDGILDRTSFTGLYSFSTDGLPLNPRGRTGITGRGVLGRWGPNHAADPIVTRWKTDKSGNRCLNPTTRRPILQFVSIRRKDSGEWAIPGGMVDAGENYTSTLKREFSEEALNSTTASSKELEEIIKRVDDAFHHGVEIYKGYVDDPRNTDNAWMETVAVNFHDDHGNCLALFPLTAGDDAEAVRWTDINSDLRLYASHRDFIKLVAELRNAQW</sequence>
<dbReference type="SUPFAM" id="SSF55811">
    <property type="entry name" value="Nudix"/>
    <property type="match status" value="1"/>
</dbReference>
<feature type="domain" description="Nudix hydrolase" evidence="1">
    <location>
        <begin position="159"/>
        <end position="314"/>
    </location>
</feature>
<accession>A0AAE1ZC36</accession>
<dbReference type="Pfam" id="PF25969">
    <property type="entry name" value="NUDT9_N"/>
    <property type="match status" value="1"/>
</dbReference>
<dbReference type="InterPro" id="IPR000086">
    <property type="entry name" value="NUDIX_hydrolase_dom"/>
</dbReference>
<dbReference type="Pfam" id="PF00293">
    <property type="entry name" value="NUDIX"/>
    <property type="match status" value="1"/>
</dbReference>
<dbReference type="PANTHER" id="PTHR13030:SF8">
    <property type="entry name" value="ADP-RIBOSE PYROPHOSPHATASE, MITOCHONDRIAL"/>
    <property type="match status" value="1"/>
</dbReference>
<dbReference type="Proteomes" id="UP001292079">
    <property type="component" value="Unassembled WGS sequence"/>
</dbReference>
<dbReference type="GO" id="GO:0047631">
    <property type="term" value="F:ADP-ribose diphosphatase activity"/>
    <property type="evidence" value="ECO:0007669"/>
    <property type="project" value="InterPro"/>
</dbReference>
<dbReference type="Gene3D" id="3.90.79.10">
    <property type="entry name" value="Nucleoside Triphosphate Pyrophosphohydrolase"/>
    <property type="match status" value="1"/>
</dbReference>
<reference evidence="2" key="2">
    <citation type="journal article" date="2023" name="Infect Dis Poverty">
        <title>Chromosome-scale genome of the human blood fluke Schistosoma mekongi and its implications for public health.</title>
        <authorList>
            <person name="Zhou M."/>
            <person name="Xu L."/>
            <person name="Xu D."/>
            <person name="Chen W."/>
            <person name="Khan J."/>
            <person name="Hu Y."/>
            <person name="Huang H."/>
            <person name="Wei H."/>
            <person name="Zhang Y."/>
            <person name="Chusongsang P."/>
            <person name="Tanasarnprasert K."/>
            <person name="Hu X."/>
            <person name="Limpanont Y."/>
            <person name="Lv Z."/>
        </authorList>
    </citation>
    <scope>NUCLEOTIDE SEQUENCE</scope>
    <source>
        <strain evidence="2">LV_2022a</strain>
    </source>
</reference>
<dbReference type="EMBL" id="JALJAT010000003">
    <property type="protein sequence ID" value="KAK4471168.1"/>
    <property type="molecule type" value="Genomic_DNA"/>
</dbReference>
<evidence type="ECO:0000313" key="3">
    <source>
        <dbReference type="Proteomes" id="UP001292079"/>
    </source>
</evidence>
<dbReference type="PANTHER" id="PTHR13030">
    <property type="entry name" value="NUDIX HYDROLASE"/>
    <property type="match status" value="1"/>
</dbReference>
<evidence type="ECO:0000313" key="2">
    <source>
        <dbReference type="EMBL" id="KAK4471168.1"/>
    </source>
</evidence>
<evidence type="ECO:0000259" key="1">
    <source>
        <dbReference type="PROSITE" id="PS51462"/>
    </source>
</evidence>
<keyword evidence="3" id="KW-1185">Reference proteome</keyword>
<dbReference type="InterPro" id="IPR015797">
    <property type="entry name" value="NUDIX_hydrolase-like_dom_sf"/>
</dbReference>